<proteinExistence type="inferred from homology"/>
<evidence type="ECO:0000256" key="2">
    <source>
        <dbReference type="ARBA" id="ARBA00006459"/>
    </source>
</evidence>
<keyword evidence="3" id="KW-0813">Transport</keyword>
<comment type="subcellular location">
    <subcellularLocation>
        <location evidence="1">Membrane</location>
        <topology evidence="1">Multi-pass membrane protein</topology>
    </subcellularLocation>
</comment>
<dbReference type="PANTHER" id="PTHR11616:SF279">
    <property type="entry name" value="SODIUM-DEPENDENT SEROTONIN TRANSPORTER"/>
    <property type="match status" value="1"/>
</dbReference>
<evidence type="ECO:0000256" key="10">
    <source>
        <dbReference type="SAM" id="Phobius"/>
    </source>
</evidence>
<dbReference type="AlphaFoldDB" id="A0A9P0HP06"/>
<evidence type="ECO:0000256" key="4">
    <source>
        <dbReference type="ARBA" id="ARBA00022692"/>
    </source>
</evidence>
<dbReference type="GO" id="GO:0005335">
    <property type="term" value="F:serotonin:sodium:chloride symporter activity"/>
    <property type="evidence" value="ECO:0007669"/>
    <property type="project" value="TreeGrafter"/>
</dbReference>
<dbReference type="GO" id="GO:0098793">
    <property type="term" value="C:presynapse"/>
    <property type="evidence" value="ECO:0007669"/>
    <property type="project" value="GOC"/>
</dbReference>
<dbReference type="GO" id="GO:0051378">
    <property type="term" value="F:serotonin binding"/>
    <property type="evidence" value="ECO:0007669"/>
    <property type="project" value="TreeGrafter"/>
</dbReference>
<evidence type="ECO:0000256" key="5">
    <source>
        <dbReference type="ARBA" id="ARBA00022847"/>
    </source>
</evidence>
<accession>A0A9P0HP06</accession>
<dbReference type="GO" id="GO:0005886">
    <property type="term" value="C:plasma membrane"/>
    <property type="evidence" value="ECO:0007669"/>
    <property type="project" value="TreeGrafter"/>
</dbReference>
<evidence type="ECO:0000313" key="12">
    <source>
        <dbReference type="Proteomes" id="UP001152798"/>
    </source>
</evidence>
<feature type="transmembrane region" description="Helical" evidence="10">
    <location>
        <begin position="12"/>
        <end position="29"/>
    </location>
</feature>
<keyword evidence="5" id="KW-0769">Symport</keyword>
<keyword evidence="8" id="KW-0479">Metal-binding</keyword>
<dbReference type="OrthoDB" id="6581954at2759"/>
<feature type="binding site" evidence="8">
    <location>
        <position position="23"/>
    </location>
    <ligand>
        <name>Na(+)</name>
        <dbReference type="ChEBI" id="CHEBI:29101"/>
        <label>1</label>
    </ligand>
</feature>
<keyword evidence="4 10" id="KW-0812">Transmembrane</keyword>
<feature type="compositionally biased region" description="Basic and acidic residues" evidence="9">
    <location>
        <begin position="82"/>
        <end position="103"/>
    </location>
</feature>
<keyword evidence="7 10" id="KW-0472">Membrane</keyword>
<dbReference type="PANTHER" id="PTHR11616">
    <property type="entry name" value="SODIUM/CHLORIDE DEPENDENT TRANSPORTER"/>
    <property type="match status" value="1"/>
</dbReference>
<dbReference type="Proteomes" id="UP001152798">
    <property type="component" value="Chromosome 6"/>
</dbReference>
<dbReference type="SUPFAM" id="SSF161070">
    <property type="entry name" value="SNF-like"/>
    <property type="match status" value="1"/>
</dbReference>
<dbReference type="GO" id="GO:0006865">
    <property type="term" value="P:amino acid transport"/>
    <property type="evidence" value="ECO:0007669"/>
    <property type="project" value="TreeGrafter"/>
</dbReference>
<dbReference type="InterPro" id="IPR000175">
    <property type="entry name" value="Na/ntran_symport"/>
</dbReference>
<keyword evidence="12" id="KW-1185">Reference proteome</keyword>
<keyword evidence="6 10" id="KW-1133">Transmembrane helix</keyword>
<evidence type="ECO:0000256" key="1">
    <source>
        <dbReference type="ARBA" id="ARBA00004141"/>
    </source>
</evidence>
<protein>
    <submittedName>
        <fullName evidence="11">Uncharacterized protein</fullName>
    </submittedName>
</protein>
<evidence type="ECO:0000256" key="9">
    <source>
        <dbReference type="SAM" id="MobiDB-lite"/>
    </source>
</evidence>
<comment type="similarity">
    <text evidence="2">Belongs to the sodium:neurotransmitter symporter (SNF) (TC 2.A.22) family.</text>
</comment>
<reference evidence="11" key="1">
    <citation type="submission" date="2022-01" db="EMBL/GenBank/DDBJ databases">
        <authorList>
            <person name="King R."/>
        </authorList>
    </citation>
    <scope>NUCLEOTIDE SEQUENCE</scope>
</reference>
<evidence type="ECO:0000313" key="11">
    <source>
        <dbReference type="EMBL" id="CAH1405410.1"/>
    </source>
</evidence>
<dbReference type="InterPro" id="IPR037272">
    <property type="entry name" value="SNS_sf"/>
</dbReference>
<gene>
    <name evidence="11" type="ORF">NEZAVI_LOCUS13634</name>
</gene>
<keyword evidence="8" id="KW-0915">Sodium</keyword>
<feature type="binding site" evidence="8">
    <location>
        <position position="22"/>
    </location>
    <ligand>
        <name>Na(+)</name>
        <dbReference type="ChEBI" id="CHEBI:29101"/>
        <label>1</label>
    </ligand>
</feature>
<feature type="binding site" evidence="8">
    <location>
        <position position="20"/>
    </location>
    <ligand>
        <name>Na(+)</name>
        <dbReference type="ChEBI" id="CHEBI:29101"/>
        <label>1</label>
    </ligand>
</feature>
<evidence type="ECO:0000256" key="6">
    <source>
        <dbReference type="ARBA" id="ARBA00022989"/>
    </source>
</evidence>
<evidence type="ECO:0000256" key="8">
    <source>
        <dbReference type="PIRSR" id="PIRSR600175-1"/>
    </source>
</evidence>
<dbReference type="GO" id="GO:0043005">
    <property type="term" value="C:neuron projection"/>
    <property type="evidence" value="ECO:0007669"/>
    <property type="project" value="TreeGrafter"/>
</dbReference>
<dbReference type="PROSITE" id="PS50267">
    <property type="entry name" value="NA_NEUROTRAN_SYMP_3"/>
    <property type="match status" value="1"/>
</dbReference>
<dbReference type="Pfam" id="PF00209">
    <property type="entry name" value="SNF"/>
    <property type="match status" value="1"/>
</dbReference>
<organism evidence="11 12">
    <name type="scientific">Nezara viridula</name>
    <name type="common">Southern green stink bug</name>
    <name type="synonym">Cimex viridulus</name>
    <dbReference type="NCBI Taxonomy" id="85310"/>
    <lineage>
        <taxon>Eukaryota</taxon>
        <taxon>Metazoa</taxon>
        <taxon>Ecdysozoa</taxon>
        <taxon>Arthropoda</taxon>
        <taxon>Hexapoda</taxon>
        <taxon>Insecta</taxon>
        <taxon>Pterygota</taxon>
        <taxon>Neoptera</taxon>
        <taxon>Paraneoptera</taxon>
        <taxon>Hemiptera</taxon>
        <taxon>Heteroptera</taxon>
        <taxon>Panheteroptera</taxon>
        <taxon>Pentatomomorpha</taxon>
        <taxon>Pentatomoidea</taxon>
        <taxon>Pentatomidae</taxon>
        <taxon>Pentatominae</taxon>
        <taxon>Nezara</taxon>
    </lineage>
</organism>
<feature type="region of interest" description="Disordered" evidence="9">
    <location>
        <begin position="61"/>
        <end position="106"/>
    </location>
</feature>
<dbReference type="GO" id="GO:0046872">
    <property type="term" value="F:metal ion binding"/>
    <property type="evidence" value="ECO:0007669"/>
    <property type="project" value="UniProtKB-KW"/>
</dbReference>
<evidence type="ECO:0000256" key="3">
    <source>
        <dbReference type="ARBA" id="ARBA00022448"/>
    </source>
</evidence>
<evidence type="ECO:0000256" key="7">
    <source>
        <dbReference type="ARBA" id="ARBA00023136"/>
    </source>
</evidence>
<name>A0A9P0HP06_NEZVI</name>
<sequence length="149" mass="16845">MTQQRDTWSKKVEFLLAVIGFAVDLGNVWRFPYICYQNGGGQRRKMPEQLVVSSDCGGMLLQPANQPTPQRSVPWKSPASRKVRDSDCKQRAAKDKPSDDSKQKSMAIFSDEQFSRDLEFSKESSAGSIFGSLMRRGYNNWKDMAALLV</sequence>
<feature type="binding site" evidence="8">
    <location>
        <position position="27"/>
    </location>
    <ligand>
        <name>Na(+)</name>
        <dbReference type="ChEBI" id="CHEBI:29101"/>
        <label>1</label>
    </ligand>
</feature>
<dbReference type="EMBL" id="OV725082">
    <property type="protein sequence ID" value="CAH1405410.1"/>
    <property type="molecule type" value="Genomic_DNA"/>
</dbReference>